<dbReference type="InterPro" id="IPR021740">
    <property type="entry name" value="Velvet"/>
</dbReference>
<dbReference type="OMA" id="RNEGTFI"/>
<feature type="region of interest" description="Disordered" evidence="5">
    <location>
        <begin position="319"/>
        <end position="393"/>
    </location>
</feature>
<dbReference type="OrthoDB" id="5599552at2759"/>
<dbReference type="PANTHER" id="PTHR33572">
    <property type="entry name" value="SPORE DEVELOPMENT REGULATOR VOSA"/>
    <property type="match status" value="1"/>
</dbReference>
<dbReference type="Proteomes" id="UP000092993">
    <property type="component" value="Unassembled WGS sequence"/>
</dbReference>
<feature type="compositionally biased region" description="Acidic residues" evidence="5">
    <location>
        <begin position="379"/>
        <end position="393"/>
    </location>
</feature>
<comment type="subcellular location">
    <subcellularLocation>
        <location evidence="1">Nucleus</location>
    </subcellularLocation>
</comment>
<evidence type="ECO:0000313" key="8">
    <source>
        <dbReference type="Proteomes" id="UP000092993"/>
    </source>
</evidence>
<dbReference type="EMBL" id="LUGG01000003">
    <property type="protein sequence ID" value="OBZ76352.1"/>
    <property type="molecule type" value="Genomic_DNA"/>
</dbReference>
<name>A0A1C7MHP5_GRIFR</name>
<dbReference type="AlphaFoldDB" id="A0A1C7MHP5"/>
<sequence length="393" mass="42548">MRNTQARRIGSPSIGGPITFVSGQFAGHTLRAELEELQKADLGRNDIKSFGVLCHVDLFPVPGEEDADGHQPDTGRRSSIAQLQSAVGSSAMSLNGSLAPGPNHFYSSFSAVTPSSSSYIAATPIPPTSLSHTTFGVPDPTAASLMSSSAFHLSTLPSSTSLPSLQYPLAALHNTVYLCCRLYKLLSIHQRSSIDAPRSDVVAYFGDYPIAESSKCTEALAGATFVQSATLDYKGKKVLMFVFSDLAVKVEGTFILRYRVFNIFSKAFGNHEIPILAECYGGPFKIYSTKEFPGLRASTDLTKHLSFFGVRLNLRENERKRRKKSDMRASEKAADLALAPSSTTTAHSPTVSTSSASTVASASRGRVDKLRKSRGKDWDSDEEENNSSEQREE</sequence>
<keyword evidence="4" id="KW-0539">Nucleus</keyword>
<feature type="compositionally biased region" description="Low complexity" evidence="5">
    <location>
        <begin position="335"/>
        <end position="363"/>
    </location>
</feature>
<organism evidence="7 8">
    <name type="scientific">Grifola frondosa</name>
    <name type="common">Maitake</name>
    <name type="synonym">Polyporus frondosus</name>
    <dbReference type="NCBI Taxonomy" id="5627"/>
    <lineage>
        <taxon>Eukaryota</taxon>
        <taxon>Fungi</taxon>
        <taxon>Dikarya</taxon>
        <taxon>Basidiomycota</taxon>
        <taxon>Agaricomycotina</taxon>
        <taxon>Agaricomycetes</taxon>
        <taxon>Polyporales</taxon>
        <taxon>Grifolaceae</taxon>
        <taxon>Grifola</taxon>
    </lineage>
</organism>
<feature type="domain" description="Velvet" evidence="6">
    <location>
        <begin position="27"/>
        <end position="315"/>
    </location>
</feature>
<keyword evidence="2" id="KW-0805">Transcription regulation</keyword>
<keyword evidence="3" id="KW-0804">Transcription</keyword>
<dbReference type="GO" id="GO:0005634">
    <property type="term" value="C:nucleus"/>
    <property type="evidence" value="ECO:0007669"/>
    <property type="project" value="UniProtKB-SubCell"/>
</dbReference>
<reference evidence="7 8" key="1">
    <citation type="submission" date="2016-03" db="EMBL/GenBank/DDBJ databases">
        <title>Whole genome sequencing of Grifola frondosa 9006-11.</title>
        <authorList>
            <person name="Min B."/>
            <person name="Park H."/>
            <person name="Kim J.-G."/>
            <person name="Cho H."/>
            <person name="Oh Y.-L."/>
            <person name="Kong W.-S."/>
            <person name="Choi I.-G."/>
        </authorList>
    </citation>
    <scope>NUCLEOTIDE SEQUENCE [LARGE SCALE GENOMIC DNA]</scope>
    <source>
        <strain evidence="7 8">9006-11</strain>
    </source>
</reference>
<evidence type="ECO:0000259" key="6">
    <source>
        <dbReference type="PROSITE" id="PS51821"/>
    </source>
</evidence>
<feature type="compositionally biased region" description="Basic and acidic residues" evidence="5">
    <location>
        <begin position="365"/>
        <end position="378"/>
    </location>
</feature>
<evidence type="ECO:0000313" key="7">
    <source>
        <dbReference type="EMBL" id="OBZ76352.1"/>
    </source>
</evidence>
<protein>
    <recommendedName>
        <fullName evidence="6">Velvet domain-containing protein</fullName>
    </recommendedName>
</protein>
<comment type="caution">
    <text evidence="7">The sequence shown here is derived from an EMBL/GenBank/DDBJ whole genome shotgun (WGS) entry which is preliminary data.</text>
</comment>
<accession>A0A1C7MHP5</accession>
<evidence type="ECO:0000256" key="3">
    <source>
        <dbReference type="ARBA" id="ARBA00023163"/>
    </source>
</evidence>
<dbReference type="Gene3D" id="2.60.40.3960">
    <property type="entry name" value="Velvet domain"/>
    <property type="match status" value="1"/>
</dbReference>
<dbReference type="PROSITE" id="PS51821">
    <property type="entry name" value="VELVET"/>
    <property type="match status" value="1"/>
</dbReference>
<evidence type="ECO:0000256" key="5">
    <source>
        <dbReference type="SAM" id="MobiDB-lite"/>
    </source>
</evidence>
<dbReference type="InterPro" id="IPR037525">
    <property type="entry name" value="Velvet_dom"/>
</dbReference>
<keyword evidence="8" id="KW-1185">Reference proteome</keyword>
<proteinExistence type="predicted"/>
<evidence type="ECO:0000256" key="1">
    <source>
        <dbReference type="ARBA" id="ARBA00004123"/>
    </source>
</evidence>
<dbReference type="PANTHER" id="PTHR33572:SF3">
    <property type="entry name" value="VELVET COMPLEX SUBUNIT B"/>
    <property type="match status" value="1"/>
</dbReference>
<evidence type="ECO:0000256" key="4">
    <source>
        <dbReference type="ARBA" id="ARBA00023242"/>
    </source>
</evidence>
<dbReference type="InterPro" id="IPR038491">
    <property type="entry name" value="Velvet_dom_sf"/>
</dbReference>
<dbReference type="Pfam" id="PF11754">
    <property type="entry name" value="Velvet"/>
    <property type="match status" value="1"/>
</dbReference>
<gene>
    <name evidence="7" type="ORF">A0H81_03069</name>
</gene>
<evidence type="ECO:0000256" key="2">
    <source>
        <dbReference type="ARBA" id="ARBA00023015"/>
    </source>
</evidence>